<evidence type="ECO:0000313" key="3">
    <source>
        <dbReference type="Proteomes" id="UP000697472"/>
    </source>
</evidence>
<feature type="transmembrane region" description="Helical" evidence="1">
    <location>
        <begin position="50"/>
        <end position="70"/>
    </location>
</feature>
<dbReference type="RefSeq" id="WP_205009469.1">
    <property type="nucleotide sequence ID" value="NZ_JAFBEH010000016.1"/>
</dbReference>
<comment type="caution">
    <text evidence="2">The sequence shown here is derived from an EMBL/GenBank/DDBJ whole genome shotgun (WGS) entry which is preliminary data.</text>
</comment>
<gene>
    <name evidence="2" type="ORF">JOC28_000924</name>
</gene>
<keyword evidence="1" id="KW-1133">Transmembrane helix</keyword>
<feature type="transmembrane region" description="Helical" evidence="1">
    <location>
        <begin position="136"/>
        <end position="156"/>
    </location>
</feature>
<dbReference type="Pfam" id="PF11368">
    <property type="entry name" value="DUF3169"/>
    <property type="match status" value="1"/>
</dbReference>
<feature type="transmembrane region" description="Helical" evidence="1">
    <location>
        <begin position="12"/>
        <end position="30"/>
    </location>
</feature>
<feature type="transmembrane region" description="Helical" evidence="1">
    <location>
        <begin position="223"/>
        <end position="241"/>
    </location>
</feature>
<dbReference type="InterPro" id="IPR021509">
    <property type="entry name" value="DUF3169"/>
</dbReference>
<organism evidence="2 3">
    <name type="scientific">Streptococcus loxodontisalivarius</name>
    <dbReference type="NCBI Taxonomy" id="1349415"/>
    <lineage>
        <taxon>Bacteria</taxon>
        <taxon>Bacillati</taxon>
        <taxon>Bacillota</taxon>
        <taxon>Bacilli</taxon>
        <taxon>Lactobacillales</taxon>
        <taxon>Streptococcaceae</taxon>
        <taxon>Streptococcus</taxon>
    </lineage>
</organism>
<evidence type="ECO:0008006" key="4">
    <source>
        <dbReference type="Google" id="ProtNLM"/>
    </source>
</evidence>
<dbReference type="Proteomes" id="UP000697472">
    <property type="component" value="Unassembled WGS sequence"/>
</dbReference>
<name>A0ABS2PRH8_9STRE</name>
<proteinExistence type="predicted"/>
<sequence>MKTMFRILKQLGIGALVGGLIGFGGGYLLVEVGHERMLDLVSSAIVLDSFISLVRILYLVAFLTAISYYMRAKKDFQKSEEAMDDQSSDDFYRLANKKSSYATIALGVAAVLTMLALILSYRVMILADGMELSIPLIELAALIIVGLSQIVLIKFYNKVKGINMPLQPTLKELKNNVMQMDEAELEANYKMSFNVLLNLSNLILPGLYILVFFTSILFQRAEVLSILVIASIHLYIMFANIKMTRDFYS</sequence>
<protein>
    <recommendedName>
        <fullName evidence="4">DUF3169 family protein</fullName>
    </recommendedName>
</protein>
<reference evidence="2 3" key="1">
    <citation type="submission" date="2021-01" db="EMBL/GenBank/DDBJ databases">
        <title>Genomic Encyclopedia of Type Strains, Phase IV (KMG-IV): sequencing the most valuable type-strain genomes for metagenomic binning, comparative biology and taxonomic classification.</title>
        <authorList>
            <person name="Goeker M."/>
        </authorList>
    </citation>
    <scope>NUCLEOTIDE SEQUENCE [LARGE SCALE GENOMIC DNA]</scope>
    <source>
        <strain evidence="2 3">DSM 27382</strain>
    </source>
</reference>
<keyword evidence="3" id="KW-1185">Reference proteome</keyword>
<evidence type="ECO:0000313" key="2">
    <source>
        <dbReference type="EMBL" id="MBM7642627.1"/>
    </source>
</evidence>
<feature type="transmembrane region" description="Helical" evidence="1">
    <location>
        <begin position="195"/>
        <end position="217"/>
    </location>
</feature>
<accession>A0ABS2PRH8</accession>
<evidence type="ECO:0000256" key="1">
    <source>
        <dbReference type="SAM" id="Phobius"/>
    </source>
</evidence>
<feature type="transmembrane region" description="Helical" evidence="1">
    <location>
        <begin position="101"/>
        <end position="124"/>
    </location>
</feature>
<keyword evidence="1" id="KW-0812">Transmembrane</keyword>
<keyword evidence="1" id="KW-0472">Membrane</keyword>
<dbReference type="EMBL" id="JAFBEH010000016">
    <property type="protein sequence ID" value="MBM7642627.1"/>
    <property type="molecule type" value="Genomic_DNA"/>
</dbReference>